<dbReference type="SUPFAM" id="SSF117074">
    <property type="entry name" value="Hypothetical protein PA1324"/>
    <property type="match status" value="1"/>
</dbReference>
<dbReference type="OrthoDB" id="6058208at2"/>
<dbReference type="Proteomes" id="UP000078486">
    <property type="component" value="Unassembled WGS sequence"/>
</dbReference>
<feature type="signal peptide" evidence="1">
    <location>
        <begin position="1"/>
        <end position="22"/>
    </location>
</feature>
<reference evidence="2 3" key="1">
    <citation type="submission" date="2016-01" db="EMBL/GenBank/DDBJ databases">
        <title>High potential of lignocellulose degradation of a new Verrucomicrobia species.</title>
        <authorList>
            <person name="Wang Y."/>
            <person name="Shi Y."/>
            <person name="Qiu Z."/>
            <person name="Liu S."/>
            <person name="Yang H."/>
        </authorList>
    </citation>
    <scope>NUCLEOTIDE SEQUENCE [LARGE SCALE GENOMIC DNA]</scope>
    <source>
        <strain evidence="2 3">TSB47</strain>
    </source>
</reference>
<keyword evidence="1" id="KW-0732">Signal</keyword>
<accession>A0A178IP85</accession>
<gene>
    <name evidence="2" type="ORF">AW736_04585</name>
</gene>
<sequence length="299" mass="32299">MKPRFVVLFAAIAFLAFGCASRPVTFRPNAFAGKQRLFNHQAVYAALSSADAARVEPLITADSARDNAETGPIWARAFIGTGANTAPASVSIDSTHLVQKSHGFSFKVSYTYTASATLTYGTTRFTLNGSGACESGEDTDSYSAMRQAIEICIAGIAAQAAELMRTQSPYARLEIPFEAAPFQPYAETGPAKISGQAIGQIRGGLVELIPYVGYMKARDEAIAGDKDPGPRDHRLAHYTRQCVLDSQGNYDFPNLPAGDYMLVCRFLARPGAPLRDDVEIARVISLGENENKHFVLTPY</sequence>
<evidence type="ECO:0000313" key="2">
    <source>
        <dbReference type="EMBL" id="OAM91157.1"/>
    </source>
</evidence>
<feature type="chain" id="PRO_5008089185" description="Carboxypeptidase regulatory-like domain-containing protein" evidence="1">
    <location>
        <begin position="23"/>
        <end position="299"/>
    </location>
</feature>
<keyword evidence="3" id="KW-1185">Reference proteome</keyword>
<evidence type="ECO:0000256" key="1">
    <source>
        <dbReference type="SAM" id="SignalP"/>
    </source>
</evidence>
<comment type="caution">
    <text evidence="2">The sequence shown here is derived from an EMBL/GenBank/DDBJ whole genome shotgun (WGS) entry which is preliminary data.</text>
</comment>
<proteinExistence type="predicted"/>
<evidence type="ECO:0000313" key="3">
    <source>
        <dbReference type="Proteomes" id="UP000078486"/>
    </source>
</evidence>
<protein>
    <recommendedName>
        <fullName evidence="4">Carboxypeptidase regulatory-like domain-containing protein</fullName>
    </recommendedName>
</protein>
<dbReference type="PROSITE" id="PS51257">
    <property type="entry name" value="PROKAR_LIPOPROTEIN"/>
    <property type="match status" value="1"/>
</dbReference>
<dbReference type="RefSeq" id="WP_068769055.1">
    <property type="nucleotide sequence ID" value="NZ_CP109796.1"/>
</dbReference>
<name>A0A178IP85_9BACT</name>
<evidence type="ECO:0008006" key="4">
    <source>
        <dbReference type="Google" id="ProtNLM"/>
    </source>
</evidence>
<organism evidence="2 3">
    <name type="scientific">Termitidicoccus mucosus</name>
    <dbReference type="NCBI Taxonomy" id="1184151"/>
    <lineage>
        <taxon>Bacteria</taxon>
        <taxon>Pseudomonadati</taxon>
        <taxon>Verrucomicrobiota</taxon>
        <taxon>Opitutia</taxon>
        <taxon>Opitutales</taxon>
        <taxon>Opitutaceae</taxon>
        <taxon>Termitidicoccus</taxon>
    </lineage>
</organism>
<dbReference type="EMBL" id="LRRQ01000039">
    <property type="protein sequence ID" value="OAM91157.1"/>
    <property type="molecule type" value="Genomic_DNA"/>
</dbReference>
<dbReference type="AlphaFoldDB" id="A0A178IP85"/>